<feature type="compositionally biased region" description="Polar residues" evidence="1">
    <location>
        <begin position="39"/>
        <end position="53"/>
    </location>
</feature>
<feature type="compositionally biased region" description="Basic and acidic residues" evidence="1">
    <location>
        <begin position="91"/>
        <end position="105"/>
    </location>
</feature>
<feature type="compositionally biased region" description="Low complexity" evidence="1">
    <location>
        <begin position="18"/>
        <end position="32"/>
    </location>
</feature>
<organism evidence="2 3">
    <name type="scientific">Deinandra increscens subsp. villosa</name>
    <dbReference type="NCBI Taxonomy" id="3103831"/>
    <lineage>
        <taxon>Eukaryota</taxon>
        <taxon>Viridiplantae</taxon>
        <taxon>Streptophyta</taxon>
        <taxon>Embryophyta</taxon>
        <taxon>Tracheophyta</taxon>
        <taxon>Spermatophyta</taxon>
        <taxon>Magnoliopsida</taxon>
        <taxon>eudicotyledons</taxon>
        <taxon>Gunneridae</taxon>
        <taxon>Pentapetalae</taxon>
        <taxon>asterids</taxon>
        <taxon>campanulids</taxon>
        <taxon>Asterales</taxon>
        <taxon>Asteraceae</taxon>
        <taxon>Asteroideae</taxon>
        <taxon>Heliantheae alliance</taxon>
        <taxon>Madieae</taxon>
        <taxon>Madiinae</taxon>
        <taxon>Deinandra</taxon>
    </lineage>
</organism>
<dbReference type="PANTHER" id="PTHR34112">
    <property type="entry name" value="C-JUN-AMINO-TERMINAL KINASE-INTERACTING PROTEIN"/>
    <property type="match status" value="1"/>
</dbReference>
<name>A0AAP0CUJ0_9ASTR</name>
<evidence type="ECO:0000313" key="2">
    <source>
        <dbReference type="EMBL" id="KAK9059603.1"/>
    </source>
</evidence>
<dbReference type="PANTHER" id="PTHR34112:SF12">
    <property type="match status" value="1"/>
</dbReference>
<feature type="compositionally biased region" description="Basic and acidic residues" evidence="1">
    <location>
        <begin position="131"/>
        <end position="141"/>
    </location>
</feature>
<reference evidence="2 3" key="1">
    <citation type="submission" date="2024-04" db="EMBL/GenBank/DDBJ databases">
        <title>The reference genome of an endangered Asteraceae, Deinandra increscens subsp. villosa, native to the Central Coast of California.</title>
        <authorList>
            <person name="Guilliams M."/>
            <person name="Hasenstab-Lehman K."/>
            <person name="Meyer R."/>
            <person name="Mcevoy S."/>
        </authorList>
    </citation>
    <scope>NUCLEOTIDE SEQUENCE [LARGE SCALE GENOMIC DNA]</scope>
    <source>
        <tissue evidence="2">Leaf</tissue>
    </source>
</reference>
<feature type="compositionally biased region" description="Basic and acidic residues" evidence="1">
    <location>
        <begin position="403"/>
        <end position="416"/>
    </location>
</feature>
<feature type="compositionally biased region" description="Polar residues" evidence="1">
    <location>
        <begin position="457"/>
        <end position="472"/>
    </location>
</feature>
<proteinExistence type="predicted"/>
<gene>
    <name evidence="2" type="ORF">SSX86_020307</name>
</gene>
<evidence type="ECO:0000256" key="1">
    <source>
        <dbReference type="SAM" id="MobiDB-lite"/>
    </source>
</evidence>
<keyword evidence="3" id="KW-1185">Reference proteome</keyword>
<dbReference type="EMBL" id="JBCNJP010000020">
    <property type="protein sequence ID" value="KAK9059603.1"/>
    <property type="molecule type" value="Genomic_DNA"/>
</dbReference>
<feature type="region of interest" description="Disordered" evidence="1">
    <location>
        <begin position="309"/>
        <end position="503"/>
    </location>
</feature>
<feature type="compositionally biased region" description="Polar residues" evidence="1">
    <location>
        <begin position="62"/>
        <end position="89"/>
    </location>
</feature>
<dbReference type="Proteomes" id="UP001408789">
    <property type="component" value="Unassembled WGS sequence"/>
</dbReference>
<feature type="compositionally biased region" description="Polar residues" evidence="1">
    <location>
        <begin position="436"/>
        <end position="448"/>
    </location>
</feature>
<comment type="caution">
    <text evidence="2">The sequence shown here is derived from an EMBL/GenBank/DDBJ whole genome shotgun (WGS) entry which is preliminary data.</text>
</comment>
<feature type="compositionally biased region" description="Polar residues" evidence="1">
    <location>
        <begin position="314"/>
        <end position="330"/>
    </location>
</feature>
<evidence type="ECO:0000313" key="3">
    <source>
        <dbReference type="Proteomes" id="UP001408789"/>
    </source>
</evidence>
<feature type="region of interest" description="Disordered" evidence="1">
    <location>
        <begin position="1"/>
        <end position="165"/>
    </location>
</feature>
<dbReference type="AlphaFoldDB" id="A0AAP0CUJ0"/>
<protein>
    <submittedName>
        <fullName evidence="2">Uncharacterized protein</fullName>
    </submittedName>
</protein>
<feature type="compositionally biased region" description="Low complexity" evidence="1">
    <location>
        <begin position="489"/>
        <end position="500"/>
    </location>
</feature>
<feature type="compositionally biased region" description="Polar residues" evidence="1">
    <location>
        <begin position="143"/>
        <end position="154"/>
    </location>
</feature>
<sequence length="578" mass="61758">MERSEPTFVPEWLKSNGSLSTTSHHQSPSSPLHSDEQVVSKTTRNKSHVNISDNDLGRPSISERTTSSYFRRASSSNGSSHLRSYSSFGRYSDKEKLEPRHRDYSDPLGNILPSRFEKEGLRRSHSSVSAKRGESLSRKVAPDSTSSNKTVHSHSNGGALRSGGGISGVKIAFERDFPSLGAEEKQTDSEIGRIPSPGLSSAIQSLPIGNSAGIGGDGWTSALAEVPVIVGSNGSNTSVVQSTSLSATTSMGTGRNMAETLAQGPPRSQTAPQLSAGTQRLEELAVKQSRQLIPMTPSMPKALVRALSDKPKTKASQLQLQSSHHVNNAHSPRPVSTKLDSVKTSVGKLHVLKPSRERNGVTPTAKDNLSPPGGGKVPISPLGVPSAVGPAPPVRNNPAASVAERKPGVVTLEKRPSSQAQSRNDFFNLMRKKSMTPVTPDTGSTVSASDKPDEAETSTVTEGDSEQSSENKACNGDADVATERSITTNDNGKSNSNSDGILYSEEEEARFLRSLGWDETAEEEEGLTEEEISSFYRDVSKYLNLHAASKIFKGTQPKLLMTQMGKNGDISPDSKMES</sequence>
<accession>A0AAP0CUJ0</accession>